<dbReference type="EMBL" id="MN740800">
    <property type="protein sequence ID" value="QHU12447.1"/>
    <property type="molecule type" value="Genomic_DNA"/>
</dbReference>
<name>A0A6C0K6Y4_9ZZZZ</name>
<organism evidence="1">
    <name type="scientific">viral metagenome</name>
    <dbReference type="NCBI Taxonomy" id="1070528"/>
    <lineage>
        <taxon>unclassified sequences</taxon>
        <taxon>metagenomes</taxon>
        <taxon>organismal metagenomes</taxon>
    </lineage>
</organism>
<protein>
    <submittedName>
        <fullName evidence="1">Uncharacterized protein</fullName>
    </submittedName>
</protein>
<proteinExistence type="predicted"/>
<reference evidence="1" key="1">
    <citation type="journal article" date="2020" name="Nature">
        <title>Giant virus diversity and host interactions through global metagenomics.</title>
        <authorList>
            <person name="Schulz F."/>
            <person name="Roux S."/>
            <person name="Paez-Espino D."/>
            <person name="Jungbluth S."/>
            <person name="Walsh D.A."/>
            <person name="Denef V.J."/>
            <person name="McMahon K.D."/>
            <person name="Konstantinidis K.T."/>
            <person name="Eloe-Fadrosh E.A."/>
            <person name="Kyrpides N.C."/>
            <person name="Woyke T."/>
        </authorList>
    </citation>
    <scope>NUCLEOTIDE SEQUENCE</scope>
    <source>
        <strain evidence="1">GVMAG-S-1101171-110</strain>
    </source>
</reference>
<evidence type="ECO:0000313" key="1">
    <source>
        <dbReference type="EMBL" id="QHU12447.1"/>
    </source>
</evidence>
<sequence>MASIPENTFQLPTTGFHIGVNRNKCKKAKRKYSIIKKKPLNPVNSKKVLCDIEEHGYIFEVYEGPRWFIPWGKKVSPNVRSKFESLSTYSRDEVFKQIKYNSVHNMCNISGFPNPYNIKAGEYKSSPAVNAIFKKIKTREKNEWNQVYSLYKLVFRFATMFNKIRHMAKVYRSMKNRVNTEDPVTLEVPKKPVYVLNLKRKCSYVYEANTIRRAMENRLLTCYWMFNEPKQPTNILSNEEFVMGQYISVLRQLKEYGEFSVTLQLFRNANFDLSVFEKRNKQYLKLKAIERHFKDETSASKITIIEFIKVMSLGIDLDKNKIDRCIQTYDFYKKYTYIQSWIRLTEKYYISKELNDIDALDEVYTKAYSMAMRIDSIY</sequence>
<accession>A0A6C0K6Y4</accession>
<dbReference type="AlphaFoldDB" id="A0A6C0K6Y4"/>